<dbReference type="AlphaFoldDB" id="A0AAV2J4U3"/>
<dbReference type="EMBL" id="OZ035832">
    <property type="protein sequence ID" value="CAL1571690.1"/>
    <property type="molecule type" value="Genomic_DNA"/>
</dbReference>
<protein>
    <submittedName>
        <fullName evidence="2">Uncharacterized protein</fullName>
    </submittedName>
</protein>
<proteinExistence type="predicted"/>
<reference evidence="2 3" key="1">
    <citation type="submission" date="2024-04" db="EMBL/GenBank/DDBJ databases">
        <authorList>
            <person name="Waldvogel A.-M."/>
            <person name="Schoenle A."/>
        </authorList>
    </citation>
    <scope>NUCLEOTIDE SEQUENCE [LARGE SCALE GENOMIC DNA]</scope>
</reference>
<accession>A0AAV2J4U3</accession>
<name>A0AAV2J4U3_KNICA</name>
<sequence>MNKGQRSLDTVGPPDDITNMCGSAQDSNTIYPSQGCPYSSPREAMTQSVLSSRPYPPLITNPPSSERGAGLKR</sequence>
<feature type="compositionally biased region" description="Polar residues" evidence="1">
    <location>
        <begin position="20"/>
        <end position="32"/>
    </location>
</feature>
<gene>
    <name evidence="2" type="ORF">KC01_LOCUS3786</name>
</gene>
<dbReference type="Proteomes" id="UP001497482">
    <property type="component" value="Chromosome 10"/>
</dbReference>
<organism evidence="2 3">
    <name type="scientific">Knipowitschia caucasica</name>
    <name type="common">Caucasian dwarf goby</name>
    <name type="synonym">Pomatoschistus caucasicus</name>
    <dbReference type="NCBI Taxonomy" id="637954"/>
    <lineage>
        <taxon>Eukaryota</taxon>
        <taxon>Metazoa</taxon>
        <taxon>Chordata</taxon>
        <taxon>Craniata</taxon>
        <taxon>Vertebrata</taxon>
        <taxon>Euteleostomi</taxon>
        <taxon>Actinopterygii</taxon>
        <taxon>Neopterygii</taxon>
        <taxon>Teleostei</taxon>
        <taxon>Neoteleostei</taxon>
        <taxon>Acanthomorphata</taxon>
        <taxon>Gobiaria</taxon>
        <taxon>Gobiiformes</taxon>
        <taxon>Gobioidei</taxon>
        <taxon>Gobiidae</taxon>
        <taxon>Gobiinae</taxon>
        <taxon>Knipowitschia</taxon>
    </lineage>
</organism>
<feature type="region of interest" description="Disordered" evidence="1">
    <location>
        <begin position="1"/>
        <end position="73"/>
    </location>
</feature>
<keyword evidence="3" id="KW-1185">Reference proteome</keyword>
<evidence type="ECO:0000313" key="2">
    <source>
        <dbReference type="EMBL" id="CAL1571690.1"/>
    </source>
</evidence>
<evidence type="ECO:0000256" key="1">
    <source>
        <dbReference type="SAM" id="MobiDB-lite"/>
    </source>
</evidence>
<evidence type="ECO:0000313" key="3">
    <source>
        <dbReference type="Proteomes" id="UP001497482"/>
    </source>
</evidence>